<proteinExistence type="predicted"/>
<protein>
    <submittedName>
        <fullName evidence="2">Uncharacterized protein</fullName>
    </submittedName>
</protein>
<evidence type="ECO:0000256" key="1">
    <source>
        <dbReference type="SAM" id="Phobius"/>
    </source>
</evidence>
<sequence>MRLLVPDGYEVDGYVVMVVVGAAVGAVGGALDERSRG</sequence>
<accession>A0ABT9KWV6</accession>
<keyword evidence="1" id="KW-0812">Transmembrane</keyword>
<reference evidence="2 3" key="1">
    <citation type="submission" date="2023-07" db="EMBL/GenBank/DDBJ databases">
        <title>Sequencing the genomes of 1000 actinobacteria strains.</title>
        <authorList>
            <person name="Klenk H.-P."/>
        </authorList>
    </citation>
    <scope>NUCLEOTIDE SEQUENCE [LARGE SCALE GENOMIC DNA]</scope>
    <source>
        <strain evidence="2 3">DSM 41600</strain>
    </source>
</reference>
<feature type="transmembrane region" description="Helical" evidence="1">
    <location>
        <begin position="13"/>
        <end position="31"/>
    </location>
</feature>
<dbReference type="Proteomes" id="UP001234880">
    <property type="component" value="Unassembled WGS sequence"/>
</dbReference>
<organism evidence="2 3">
    <name type="scientific">Streptomyces demainii</name>
    <dbReference type="NCBI Taxonomy" id="588122"/>
    <lineage>
        <taxon>Bacteria</taxon>
        <taxon>Bacillati</taxon>
        <taxon>Actinomycetota</taxon>
        <taxon>Actinomycetes</taxon>
        <taxon>Kitasatosporales</taxon>
        <taxon>Streptomycetaceae</taxon>
        <taxon>Streptomyces</taxon>
    </lineage>
</organism>
<dbReference type="EMBL" id="JAURUE010000001">
    <property type="protein sequence ID" value="MDP9612007.1"/>
    <property type="molecule type" value="Genomic_DNA"/>
</dbReference>
<comment type="caution">
    <text evidence="2">The sequence shown here is derived from an EMBL/GenBank/DDBJ whole genome shotgun (WGS) entry which is preliminary data.</text>
</comment>
<keyword evidence="1" id="KW-0472">Membrane</keyword>
<gene>
    <name evidence="2" type="ORF">JOF35_004284</name>
</gene>
<evidence type="ECO:0000313" key="2">
    <source>
        <dbReference type="EMBL" id="MDP9612007.1"/>
    </source>
</evidence>
<evidence type="ECO:0000313" key="3">
    <source>
        <dbReference type="Proteomes" id="UP001234880"/>
    </source>
</evidence>
<keyword evidence="1" id="KW-1133">Transmembrane helix</keyword>
<name>A0ABT9KWV6_9ACTN</name>
<keyword evidence="3" id="KW-1185">Reference proteome</keyword>